<keyword evidence="1" id="KW-1133">Transmembrane helix</keyword>
<feature type="transmembrane region" description="Helical" evidence="1">
    <location>
        <begin position="140"/>
        <end position="160"/>
    </location>
</feature>
<evidence type="ECO:0000313" key="3">
    <source>
        <dbReference type="Proteomes" id="UP000614216"/>
    </source>
</evidence>
<dbReference type="Pfam" id="PF11667">
    <property type="entry name" value="DUF3267"/>
    <property type="match status" value="1"/>
</dbReference>
<organism evidence="2 3">
    <name type="scientific">Fulvivirga marina</name>
    <dbReference type="NCBI Taxonomy" id="2494733"/>
    <lineage>
        <taxon>Bacteria</taxon>
        <taxon>Pseudomonadati</taxon>
        <taxon>Bacteroidota</taxon>
        <taxon>Cytophagia</taxon>
        <taxon>Cytophagales</taxon>
        <taxon>Fulvivirgaceae</taxon>
        <taxon>Fulvivirga</taxon>
    </lineage>
</organism>
<keyword evidence="1" id="KW-0812">Transmembrane</keyword>
<feature type="transmembrane region" description="Helical" evidence="1">
    <location>
        <begin position="20"/>
        <end position="38"/>
    </location>
</feature>
<feature type="transmembrane region" description="Helical" evidence="1">
    <location>
        <begin position="50"/>
        <end position="72"/>
    </location>
</feature>
<evidence type="ECO:0000313" key="2">
    <source>
        <dbReference type="EMBL" id="MBL6445456.1"/>
    </source>
</evidence>
<dbReference type="EMBL" id="JAEUGD010000014">
    <property type="protein sequence ID" value="MBL6445456.1"/>
    <property type="molecule type" value="Genomic_DNA"/>
</dbReference>
<dbReference type="RefSeq" id="WP_202854999.1">
    <property type="nucleotide sequence ID" value="NZ_JAEUGD010000014.1"/>
</dbReference>
<gene>
    <name evidence="2" type="ORF">JMN32_04005</name>
</gene>
<keyword evidence="3" id="KW-1185">Reference proteome</keyword>
<sequence>MDSPQSKGKVYTIKGSSINLLAFLFLIPIFLIFAVPYINLYGYLAFHHGLTSFISIYFLITFPLGIVLHELLHGAVWASFAKEGFKSISFGFNRKAMAPYCHCKEPLQVKHYALGGAAPGLLMGIIPAITAIIIASDWLLIFGIFFTLAASGDIISLWMLRKLDSSVWVSDHPKEIGFYVSSE</sequence>
<keyword evidence="1" id="KW-0472">Membrane</keyword>
<evidence type="ECO:0000256" key="1">
    <source>
        <dbReference type="SAM" id="Phobius"/>
    </source>
</evidence>
<dbReference type="AlphaFoldDB" id="A0A937KAH3"/>
<accession>A0A937KAH3</accession>
<dbReference type="Proteomes" id="UP000614216">
    <property type="component" value="Unassembled WGS sequence"/>
</dbReference>
<reference evidence="2" key="1">
    <citation type="submission" date="2021-01" db="EMBL/GenBank/DDBJ databases">
        <title>Fulvivirga kasyanovii gen. nov., sp nov., a novel member of the phylum Bacteroidetes isolated from seawater in a mussel farm.</title>
        <authorList>
            <person name="Zhao L.-H."/>
            <person name="Wang Z.-J."/>
        </authorList>
    </citation>
    <scope>NUCLEOTIDE SEQUENCE</scope>
    <source>
        <strain evidence="2">29W222</strain>
    </source>
</reference>
<protein>
    <submittedName>
        <fullName evidence="2">DUF3267 domain-containing protein</fullName>
    </submittedName>
</protein>
<proteinExistence type="predicted"/>
<feature type="transmembrane region" description="Helical" evidence="1">
    <location>
        <begin position="112"/>
        <end position="134"/>
    </location>
</feature>
<comment type="caution">
    <text evidence="2">The sequence shown here is derived from an EMBL/GenBank/DDBJ whole genome shotgun (WGS) entry which is preliminary data.</text>
</comment>
<name>A0A937KAH3_9BACT</name>
<dbReference type="InterPro" id="IPR021683">
    <property type="entry name" value="DUF3267"/>
</dbReference>